<evidence type="ECO:0000313" key="3">
    <source>
        <dbReference type="Proteomes" id="UP000274131"/>
    </source>
</evidence>
<evidence type="ECO:0000313" key="4">
    <source>
        <dbReference type="WBParaSite" id="EVEC_0001178301-mRNA-1"/>
    </source>
</evidence>
<reference evidence="2 3" key="2">
    <citation type="submission" date="2018-10" db="EMBL/GenBank/DDBJ databases">
        <authorList>
            <consortium name="Pathogen Informatics"/>
        </authorList>
    </citation>
    <scope>NUCLEOTIDE SEQUENCE [LARGE SCALE GENOMIC DNA]</scope>
</reference>
<name>A0A0N4VLL5_ENTVE</name>
<dbReference type="Proteomes" id="UP000274131">
    <property type="component" value="Unassembled WGS sequence"/>
</dbReference>
<gene>
    <name evidence="2" type="ORF">EVEC_LOCUS11061</name>
</gene>
<feature type="region of interest" description="Disordered" evidence="1">
    <location>
        <begin position="90"/>
        <end position="109"/>
    </location>
</feature>
<reference evidence="4" key="1">
    <citation type="submission" date="2017-02" db="UniProtKB">
        <authorList>
            <consortium name="WormBaseParasite"/>
        </authorList>
    </citation>
    <scope>IDENTIFICATION</scope>
</reference>
<proteinExistence type="predicted"/>
<dbReference type="WBParaSite" id="EVEC_0001178301-mRNA-1">
    <property type="protein sequence ID" value="EVEC_0001178301-mRNA-1"/>
    <property type="gene ID" value="EVEC_0001178301"/>
</dbReference>
<feature type="compositionally biased region" description="Polar residues" evidence="1">
    <location>
        <begin position="97"/>
        <end position="108"/>
    </location>
</feature>
<evidence type="ECO:0000256" key="1">
    <source>
        <dbReference type="SAM" id="MobiDB-lite"/>
    </source>
</evidence>
<evidence type="ECO:0000313" key="2">
    <source>
        <dbReference type="EMBL" id="VDD96310.1"/>
    </source>
</evidence>
<accession>A0A0N4VLL5</accession>
<dbReference type="EMBL" id="UXUI01011535">
    <property type="protein sequence ID" value="VDD96310.1"/>
    <property type="molecule type" value="Genomic_DNA"/>
</dbReference>
<protein>
    <submittedName>
        <fullName evidence="2 4">Uncharacterized protein</fullName>
    </submittedName>
</protein>
<dbReference type="AlphaFoldDB" id="A0A0N4VLL5"/>
<dbReference type="STRING" id="51028.A0A0N4VLL5"/>
<keyword evidence="3" id="KW-1185">Reference proteome</keyword>
<sequence length="137" mass="15122">MKKTRRLPDVYSPLRAETELSFPVLETLVESEEEANGETSDETEGCSGVEIFDSSDTAEQELKAIVKPTNSPPFRRVTFGNHVHTLSSMEQKYSYPSKPSASERTQSAARRASLFVRRVSMAIPSLSADPVPISAPF</sequence>
<organism evidence="4">
    <name type="scientific">Enterobius vermicularis</name>
    <name type="common">Human pinworm</name>
    <dbReference type="NCBI Taxonomy" id="51028"/>
    <lineage>
        <taxon>Eukaryota</taxon>
        <taxon>Metazoa</taxon>
        <taxon>Ecdysozoa</taxon>
        <taxon>Nematoda</taxon>
        <taxon>Chromadorea</taxon>
        <taxon>Rhabditida</taxon>
        <taxon>Spirurina</taxon>
        <taxon>Oxyuridomorpha</taxon>
        <taxon>Oxyuroidea</taxon>
        <taxon>Oxyuridae</taxon>
        <taxon>Enterobius</taxon>
    </lineage>
</organism>